<evidence type="ECO:0000313" key="2">
    <source>
        <dbReference type="EMBL" id="GIQ69632.1"/>
    </source>
</evidence>
<dbReference type="Gene3D" id="3.10.180.10">
    <property type="entry name" value="2,3-Dihydroxybiphenyl 1,2-Dioxygenase, domain 1"/>
    <property type="match status" value="1"/>
</dbReference>
<dbReference type="Proteomes" id="UP000677918">
    <property type="component" value="Unassembled WGS sequence"/>
</dbReference>
<dbReference type="InterPro" id="IPR029068">
    <property type="entry name" value="Glyas_Bleomycin-R_OHBP_Dase"/>
</dbReference>
<proteinExistence type="predicted"/>
<protein>
    <recommendedName>
        <fullName evidence="1">VOC domain-containing protein</fullName>
    </recommendedName>
</protein>
<dbReference type="Pfam" id="PF00903">
    <property type="entry name" value="Glyoxalase"/>
    <property type="match status" value="1"/>
</dbReference>
<gene>
    <name evidence="2" type="ORF">XYCOK13_24560</name>
</gene>
<dbReference type="EMBL" id="BOVK01000031">
    <property type="protein sequence ID" value="GIQ69632.1"/>
    <property type="molecule type" value="Genomic_DNA"/>
</dbReference>
<name>A0A8J4H2A1_9BACL</name>
<comment type="caution">
    <text evidence="2">The sequence shown here is derived from an EMBL/GenBank/DDBJ whole genome shotgun (WGS) entry which is preliminary data.</text>
</comment>
<evidence type="ECO:0000259" key="1">
    <source>
        <dbReference type="PROSITE" id="PS51819"/>
    </source>
</evidence>
<reference evidence="2" key="1">
    <citation type="submission" date="2021-04" db="EMBL/GenBank/DDBJ databases">
        <title>Draft genome sequence of Xylanibacillus composti strain K13.</title>
        <authorList>
            <person name="Uke A."/>
            <person name="Chhe C."/>
            <person name="Baramee S."/>
            <person name="Kosugi A."/>
        </authorList>
    </citation>
    <scope>NUCLEOTIDE SEQUENCE</scope>
    <source>
        <strain evidence="2">K13</strain>
    </source>
</reference>
<dbReference type="PROSITE" id="PS51819">
    <property type="entry name" value="VOC"/>
    <property type="match status" value="1"/>
</dbReference>
<accession>A0A8J4H2A1</accession>
<evidence type="ECO:0000313" key="3">
    <source>
        <dbReference type="Proteomes" id="UP000677918"/>
    </source>
</evidence>
<dbReference type="InterPro" id="IPR037523">
    <property type="entry name" value="VOC_core"/>
</dbReference>
<dbReference type="SUPFAM" id="SSF54593">
    <property type="entry name" value="Glyoxalase/Bleomycin resistance protein/Dihydroxybiphenyl dioxygenase"/>
    <property type="match status" value="1"/>
</dbReference>
<sequence length="224" mass="25450">MQIAEITLLVNQLEPVTRFYHEILKFPVIECTGTTVRLQCGSSVLSFQQEDKISSPYYHFAFNIAENKLDLAMDYLRQKGISLNRTNESEVFYSESWDSHSIYFYDPAGNIVEFIARHRLPSKPGTTFSTDDILNISEIGLPTSQVEALSDLLVHQLDECVYISGDAVFTPIGDEEGLLILTTLERQWLGSNKKVEIFPLKVQIDGKMVELRNFLNLPYCLTTA</sequence>
<dbReference type="AlphaFoldDB" id="A0A8J4H2A1"/>
<organism evidence="2 3">
    <name type="scientific">Xylanibacillus composti</name>
    <dbReference type="NCBI Taxonomy" id="1572762"/>
    <lineage>
        <taxon>Bacteria</taxon>
        <taxon>Bacillati</taxon>
        <taxon>Bacillota</taxon>
        <taxon>Bacilli</taxon>
        <taxon>Bacillales</taxon>
        <taxon>Paenibacillaceae</taxon>
        <taxon>Xylanibacillus</taxon>
    </lineage>
</organism>
<keyword evidence="3" id="KW-1185">Reference proteome</keyword>
<dbReference type="RefSeq" id="WP_213412425.1">
    <property type="nucleotide sequence ID" value="NZ_BOVK01000031.1"/>
</dbReference>
<dbReference type="InterPro" id="IPR004360">
    <property type="entry name" value="Glyas_Fos-R_dOase_dom"/>
</dbReference>
<feature type="domain" description="VOC" evidence="1">
    <location>
        <begin position="2"/>
        <end position="117"/>
    </location>
</feature>